<keyword evidence="2" id="KW-1185">Reference proteome</keyword>
<dbReference type="RefSeq" id="WP_007192101.1">
    <property type="nucleotide sequence ID" value="NZ_AFWV01000003.1"/>
</dbReference>
<organism evidence="1 2">
    <name type="scientific">Thiocapsa marina 5811</name>
    <dbReference type="NCBI Taxonomy" id="768671"/>
    <lineage>
        <taxon>Bacteria</taxon>
        <taxon>Pseudomonadati</taxon>
        <taxon>Pseudomonadota</taxon>
        <taxon>Gammaproteobacteria</taxon>
        <taxon>Chromatiales</taxon>
        <taxon>Chromatiaceae</taxon>
        <taxon>Thiocapsa</taxon>
    </lineage>
</organism>
<sequence length="205" mass="22291">MFLRNRHPLWMRLVLILGAISLFVLAYQWGNQYQRRSAAPPVIGGLLIRPPASLPDFELREALGRPFGQKDLAQGWTLLAFGDLSRASGQLAVQRLIDVYNRVADERALRKQLRLVLVTAGNDSSLHRDFAGLLPALKILGGDPEQIDRLRADIGLGATDTAAIFVVAPGGFVLAFLPESEGGAQLAEDLKAIYAGSDLLLPETP</sequence>
<dbReference type="eggNOG" id="COG1999">
    <property type="taxonomic scope" value="Bacteria"/>
</dbReference>
<evidence type="ECO:0000313" key="2">
    <source>
        <dbReference type="Proteomes" id="UP000005459"/>
    </source>
</evidence>
<evidence type="ECO:0000313" key="1">
    <source>
        <dbReference type="EMBL" id="EGV19778.1"/>
    </source>
</evidence>
<dbReference type="SUPFAM" id="SSF52833">
    <property type="entry name" value="Thioredoxin-like"/>
    <property type="match status" value="1"/>
</dbReference>
<dbReference type="EMBL" id="AFWV01000003">
    <property type="protein sequence ID" value="EGV19778.1"/>
    <property type="molecule type" value="Genomic_DNA"/>
</dbReference>
<dbReference type="Proteomes" id="UP000005459">
    <property type="component" value="Unassembled WGS sequence"/>
</dbReference>
<dbReference type="Gene3D" id="3.40.30.10">
    <property type="entry name" value="Glutaredoxin"/>
    <property type="match status" value="1"/>
</dbReference>
<proteinExistence type="predicted"/>
<dbReference type="InterPro" id="IPR036249">
    <property type="entry name" value="Thioredoxin-like_sf"/>
</dbReference>
<dbReference type="OrthoDB" id="5763536at2"/>
<gene>
    <name evidence="1" type="ORF">ThimaDRAFT_1224</name>
</gene>
<dbReference type="AlphaFoldDB" id="F9U7Z8"/>
<reference evidence="1 2" key="1">
    <citation type="submission" date="2011-06" db="EMBL/GenBank/DDBJ databases">
        <title>The draft genome of Thiocapsa marina 5811.</title>
        <authorList>
            <consortium name="US DOE Joint Genome Institute (JGI-PGF)"/>
            <person name="Lucas S."/>
            <person name="Han J."/>
            <person name="Cheng J.-F."/>
            <person name="Goodwin L."/>
            <person name="Pitluck S."/>
            <person name="Peters L."/>
            <person name="Land M.L."/>
            <person name="Hauser L."/>
            <person name="Vogl K."/>
            <person name="Liu Z."/>
            <person name="Imhoff J."/>
            <person name="Thiel V."/>
            <person name="Frigaard N.-U."/>
            <person name="Bryant D."/>
            <person name="Woyke T.J."/>
        </authorList>
    </citation>
    <scope>NUCLEOTIDE SEQUENCE [LARGE SCALE GENOMIC DNA]</scope>
    <source>
        <strain evidence="1 2">5811</strain>
    </source>
</reference>
<name>F9U7Z8_9GAMM</name>
<dbReference type="STRING" id="768671.ThimaDRAFT_1224"/>
<accession>F9U7Z8</accession>
<protein>
    <submittedName>
        <fullName evidence="1">Uncharacterized protein</fullName>
    </submittedName>
</protein>